<keyword evidence="3" id="KW-1185">Reference proteome</keyword>
<evidence type="ECO:0000313" key="2">
    <source>
        <dbReference type="EMBL" id="KAJ1098277.1"/>
    </source>
</evidence>
<reference evidence="2" key="1">
    <citation type="journal article" date="2022" name="bioRxiv">
        <title>Sequencing and chromosome-scale assembly of the giantPleurodeles waltlgenome.</title>
        <authorList>
            <person name="Brown T."/>
            <person name="Elewa A."/>
            <person name="Iarovenko S."/>
            <person name="Subramanian E."/>
            <person name="Araus A.J."/>
            <person name="Petzold A."/>
            <person name="Susuki M."/>
            <person name="Suzuki K.-i.T."/>
            <person name="Hayashi T."/>
            <person name="Toyoda A."/>
            <person name="Oliveira C."/>
            <person name="Osipova E."/>
            <person name="Leigh N.D."/>
            <person name="Simon A."/>
            <person name="Yun M.H."/>
        </authorList>
    </citation>
    <scope>NUCLEOTIDE SEQUENCE</scope>
    <source>
        <strain evidence="2">20211129_DDA</strain>
        <tissue evidence="2">Liver</tissue>
    </source>
</reference>
<accession>A0AAV7M3V3</accession>
<feature type="compositionally biased region" description="Low complexity" evidence="1">
    <location>
        <begin position="82"/>
        <end position="93"/>
    </location>
</feature>
<comment type="caution">
    <text evidence="2">The sequence shown here is derived from an EMBL/GenBank/DDBJ whole genome shotgun (WGS) entry which is preliminary data.</text>
</comment>
<protein>
    <submittedName>
        <fullName evidence="2">Uncharacterized protein</fullName>
    </submittedName>
</protein>
<proteinExistence type="predicted"/>
<name>A0AAV7M3V3_PLEWA</name>
<organism evidence="2 3">
    <name type="scientific">Pleurodeles waltl</name>
    <name type="common">Iberian ribbed newt</name>
    <dbReference type="NCBI Taxonomy" id="8319"/>
    <lineage>
        <taxon>Eukaryota</taxon>
        <taxon>Metazoa</taxon>
        <taxon>Chordata</taxon>
        <taxon>Craniata</taxon>
        <taxon>Vertebrata</taxon>
        <taxon>Euteleostomi</taxon>
        <taxon>Amphibia</taxon>
        <taxon>Batrachia</taxon>
        <taxon>Caudata</taxon>
        <taxon>Salamandroidea</taxon>
        <taxon>Salamandridae</taxon>
        <taxon>Pleurodelinae</taxon>
        <taxon>Pleurodeles</taxon>
    </lineage>
</organism>
<evidence type="ECO:0000313" key="3">
    <source>
        <dbReference type="Proteomes" id="UP001066276"/>
    </source>
</evidence>
<dbReference type="EMBL" id="JANPWB010000014">
    <property type="protein sequence ID" value="KAJ1098277.1"/>
    <property type="molecule type" value="Genomic_DNA"/>
</dbReference>
<gene>
    <name evidence="2" type="ORF">NDU88_003393</name>
</gene>
<sequence>MSINYMGLLPLRLCVPRSLLQGTQLKLSVAVARQQGVRVCLPAPTLPHVVLIGLGRERWARLTAGGRTASSFPQAPLGNHKAPSSAAGSGEAATPLARQLSPMRGRGSPLRSKMRGALPPYSWPASIGHFFFLFVRRGFMQRGGGSL</sequence>
<feature type="region of interest" description="Disordered" evidence="1">
    <location>
        <begin position="70"/>
        <end position="112"/>
    </location>
</feature>
<dbReference type="Proteomes" id="UP001066276">
    <property type="component" value="Chromosome 10"/>
</dbReference>
<dbReference type="AlphaFoldDB" id="A0AAV7M3V3"/>
<evidence type="ECO:0000256" key="1">
    <source>
        <dbReference type="SAM" id="MobiDB-lite"/>
    </source>
</evidence>